<keyword evidence="2" id="KW-1133">Transmembrane helix</keyword>
<accession>A0A974HAE7</accession>
<protein>
    <submittedName>
        <fullName evidence="3">Uncharacterized protein</fullName>
    </submittedName>
</protein>
<dbReference type="Proteomes" id="UP000694892">
    <property type="component" value="Chromosome 7S"/>
</dbReference>
<keyword evidence="2" id="KW-0812">Transmembrane</keyword>
<keyword evidence="2" id="KW-0472">Membrane</keyword>
<evidence type="ECO:0000256" key="2">
    <source>
        <dbReference type="SAM" id="Phobius"/>
    </source>
</evidence>
<feature type="transmembrane region" description="Helical" evidence="2">
    <location>
        <begin position="33"/>
        <end position="53"/>
    </location>
</feature>
<evidence type="ECO:0000313" key="3">
    <source>
        <dbReference type="EMBL" id="OCT70774.1"/>
    </source>
</evidence>
<feature type="region of interest" description="Disordered" evidence="1">
    <location>
        <begin position="56"/>
        <end position="77"/>
    </location>
</feature>
<proteinExistence type="predicted"/>
<organism evidence="3 4">
    <name type="scientific">Xenopus laevis</name>
    <name type="common">African clawed frog</name>
    <dbReference type="NCBI Taxonomy" id="8355"/>
    <lineage>
        <taxon>Eukaryota</taxon>
        <taxon>Metazoa</taxon>
        <taxon>Chordata</taxon>
        <taxon>Craniata</taxon>
        <taxon>Vertebrata</taxon>
        <taxon>Euteleostomi</taxon>
        <taxon>Amphibia</taxon>
        <taxon>Batrachia</taxon>
        <taxon>Anura</taxon>
        <taxon>Pipoidea</taxon>
        <taxon>Pipidae</taxon>
        <taxon>Xenopodinae</taxon>
        <taxon>Xenopus</taxon>
        <taxon>Xenopus</taxon>
    </lineage>
</organism>
<sequence length="77" mass="9162">MLEPLVLLRAYDYMCMGFVLLTFTDTYRYWQSIYFSLQVLVMSLLLLGRVLALKSPRKPRNTKEEKAEAKQENRLQE</sequence>
<reference evidence="4" key="1">
    <citation type="journal article" date="2016" name="Nature">
        <title>Genome evolution in the allotetraploid frog Xenopus laevis.</title>
        <authorList>
            <person name="Session A.M."/>
            <person name="Uno Y."/>
            <person name="Kwon T."/>
            <person name="Chapman J.A."/>
            <person name="Toyoda A."/>
            <person name="Takahashi S."/>
            <person name="Fukui A."/>
            <person name="Hikosaka A."/>
            <person name="Suzuki A."/>
            <person name="Kondo M."/>
            <person name="van Heeringen S.J."/>
            <person name="Quigley I."/>
            <person name="Heinz S."/>
            <person name="Ogino H."/>
            <person name="Ochi H."/>
            <person name="Hellsten U."/>
            <person name="Lyons J.B."/>
            <person name="Simakov O."/>
            <person name="Putnam N."/>
            <person name="Stites J."/>
            <person name="Kuroki Y."/>
            <person name="Tanaka T."/>
            <person name="Michiue T."/>
            <person name="Watanabe M."/>
            <person name="Bogdanovic O."/>
            <person name="Lister R."/>
            <person name="Georgiou G."/>
            <person name="Paranjpe S.S."/>
            <person name="van Kruijsbergen I."/>
            <person name="Shu S."/>
            <person name="Carlson J."/>
            <person name="Kinoshita T."/>
            <person name="Ohta Y."/>
            <person name="Mawaribuchi S."/>
            <person name="Jenkins J."/>
            <person name="Grimwood J."/>
            <person name="Schmutz J."/>
            <person name="Mitros T."/>
            <person name="Mozaffari S.V."/>
            <person name="Suzuki Y."/>
            <person name="Haramoto Y."/>
            <person name="Yamamoto T.S."/>
            <person name="Takagi C."/>
            <person name="Heald R."/>
            <person name="Miller K."/>
            <person name="Haudenschild C."/>
            <person name="Kitzman J."/>
            <person name="Nakayama T."/>
            <person name="Izutsu Y."/>
            <person name="Robert J."/>
            <person name="Fortriede J."/>
            <person name="Burns K."/>
            <person name="Lotay V."/>
            <person name="Karimi K."/>
            <person name="Yasuoka Y."/>
            <person name="Dichmann D.S."/>
            <person name="Flajnik M.F."/>
            <person name="Houston D.W."/>
            <person name="Shendure J."/>
            <person name="DuPasquier L."/>
            <person name="Vize P.D."/>
            <person name="Zorn A.M."/>
            <person name="Ito M."/>
            <person name="Marcotte E.M."/>
            <person name="Wallingford J.B."/>
            <person name="Ito Y."/>
            <person name="Asashima M."/>
            <person name="Ueno N."/>
            <person name="Matsuda Y."/>
            <person name="Veenstra G.J."/>
            <person name="Fujiyama A."/>
            <person name="Harland R.M."/>
            <person name="Taira M."/>
            <person name="Rokhsar D.S."/>
        </authorList>
    </citation>
    <scope>NUCLEOTIDE SEQUENCE [LARGE SCALE GENOMIC DNA]</scope>
    <source>
        <strain evidence="4">J</strain>
    </source>
</reference>
<dbReference type="AlphaFoldDB" id="A0A974HAE7"/>
<evidence type="ECO:0000313" key="4">
    <source>
        <dbReference type="Proteomes" id="UP000694892"/>
    </source>
</evidence>
<gene>
    <name evidence="3" type="ORF">XELAEV_18037698mg</name>
</gene>
<feature type="compositionally biased region" description="Basic and acidic residues" evidence="1">
    <location>
        <begin position="61"/>
        <end position="77"/>
    </location>
</feature>
<name>A0A974HAE7_XENLA</name>
<evidence type="ECO:0000256" key="1">
    <source>
        <dbReference type="SAM" id="MobiDB-lite"/>
    </source>
</evidence>
<dbReference type="EMBL" id="CM004479">
    <property type="protein sequence ID" value="OCT70774.1"/>
    <property type="molecule type" value="Genomic_DNA"/>
</dbReference>